<evidence type="ECO:0000256" key="1">
    <source>
        <dbReference type="SAM" id="MobiDB-lite"/>
    </source>
</evidence>
<evidence type="ECO:0000313" key="2">
    <source>
        <dbReference type="EMBL" id="KAK6323845.1"/>
    </source>
</evidence>
<dbReference type="AlphaFoldDB" id="A0AAN8MH99"/>
<organism evidence="2 3">
    <name type="scientific">Coregonus suidteri</name>
    <dbReference type="NCBI Taxonomy" id="861788"/>
    <lineage>
        <taxon>Eukaryota</taxon>
        <taxon>Metazoa</taxon>
        <taxon>Chordata</taxon>
        <taxon>Craniata</taxon>
        <taxon>Vertebrata</taxon>
        <taxon>Euteleostomi</taxon>
        <taxon>Actinopterygii</taxon>
        <taxon>Neopterygii</taxon>
        <taxon>Teleostei</taxon>
        <taxon>Protacanthopterygii</taxon>
        <taxon>Salmoniformes</taxon>
        <taxon>Salmonidae</taxon>
        <taxon>Coregoninae</taxon>
        <taxon>Coregonus</taxon>
    </lineage>
</organism>
<reference evidence="2 3" key="1">
    <citation type="submission" date="2021-04" db="EMBL/GenBank/DDBJ databases">
        <authorList>
            <person name="De Guttry C."/>
            <person name="Zahm M."/>
            <person name="Klopp C."/>
            <person name="Cabau C."/>
            <person name="Louis A."/>
            <person name="Berthelot C."/>
            <person name="Parey E."/>
            <person name="Roest Crollius H."/>
            <person name="Montfort J."/>
            <person name="Robinson-Rechavi M."/>
            <person name="Bucao C."/>
            <person name="Bouchez O."/>
            <person name="Gislard M."/>
            <person name="Lluch J."/>
            <person name="Milhes M."/>
            <person name="Lampietro C."/>
            <person name="Lopez Roques C."/>
            <person name="Donnadieu C."/>
            <person name="Braasch I."/>
            <person name="Desvignes T."/>
            <person name="Postlethwait J."/>
            <person name="Bobe J."/>
            <person name="Wedekind C."/>
            <person name="Guiguen Y."/>
        </authorList>
    </citation>
    <scope>NUCLEOTIDE SEQUENCE [LARGE SCALE GENOMIC DNA]</scope>
    <source>
        <strain evidence="2">Cs_M1</strain>
        <tissue evidence="2">Blood</tissue>
    </source>
</reference>
<gene>
    <name evidence="2" type="ORF">J4Q44_G00061840</name>
</gene>
<sequence length="139" mass="15887">MVFILAYYCLCTDERGTFRHLEIAPKDEPDLWRYTTFFQRSWLIYFDFPMMSSKEALSLKALHTIRHHYLLKSPAVPLVSVVVSPYRHHMSNPTPLFTPPATIFRIEQDSPLDLTPIPLTSLPSPLGQPPSCQNSSPGN</sequence>
<protein>
    <submittedName>
        <fullName evidence="2">Uncharacterized protein</fullName>
    </submittedName>
</protein>
<proteinExistence type="predicted"/>
<comment type="caution">
    <text evidence="2">The sequence shown here is derived from an EMBL/GenBank/DDBJ whole genome shotgun (WGS) entry which is preliminary data.</text>
</comment>
<keyword evidence="3" id="KW-1185">Reference proteome</keyword>
<accession>A0AAN8MH99</accession>
<dbReference type="EMBL" id="JAGTTL010000004">
    <property type="protein sequence ID" value="KAK6323845.1"/>
    <property type="molecule type" value="Genomic_DNA"/>
</dbReference>
<feature type="compositionally biased region" description="Polar residues" evidence="1">
    <location>
        <begin position="130"/>
        <end position="139"/>
    </location>
</feature>
<name>A0AAN8MH99_9TELE</name>
<feature type="region of interest" description="Disordered" evidence="1">
    <location>
        <begin position="117"/>
        <end position="139"/>
    </location>
</feature>
<dbReference type="Proteomes" id="UP001356427">
    <property type="component" value="Unassembled WGS sequence"/>
</dbReference>
<evidence type="ECO:0000313" key="3">
    <source>
        <dbReference type="Proteomes" id="UP001356427"/>
    </source>
</evidence>